<dbReference type="EMBL" id="BMKR01000003">
    <property type="protein sequence ID" value="GGF64718.1"/>
    <property type="molecule type" value="Genomic_DNA"/>
</dbReference>
<accession>A0A917FC05</accession>
<comment type="caution">
    <text evidence="2">The sequence shown here is derived from an EMBL/GenBank/DDBJ whole genome shotgun (WGS) entry which is preliminary data.</text>
</comment>
<sequence length="160" mass="17858">MVQKQKRPKTVALLYVLHVFLGLGAIAGGLVLIVDPSGQMIGMDTSILVKSPFANFAIPGLLLLLVFGLLPLGVLYSMIKRPCWKWAERVNPFEGLHSSWALSLYIGFGLIIWIMVQTYMMNTAVFIHVFYMSLGLLIQAVTLLPAVQRYFVLDDSNQRS</sequence>
<evidence type="ECO:0000313" key="2">
    <source>
        <dbReference type="EMBL" id="GGF64718.1"/>
    </source>
</evidence>
<reference evidence="2" key="1">
    <citation type="journal article" date="2014" name="Int. J. Syst. Evol. Microbiol.">
        <title>Complete genome sequence of Corynebacterium casei LMG S-19264T (=DSM 44701T), isolated from a smear-ripened cheese.</title>
        <authorList>
            <consortium name="US DOE Joint Genome Institute (JGI-PGF)"/>
            <person name="Walter F."/>
            <person name="Albersmeier A."/>
            <person name="Kalinowski J."/>
            <person name="Ruckert C."/>
        </authorList>
    </citation>
    <scope>NUCLEOTIDE SEQUENCE</scope>
    <source>
        <strain evidence="2">CGMCC 1.16134</strain>
    </source>
</reference>
<gene>
    <name evidence="2" type="ORF">GCM10010912_07110</name>
</gene>
<feature type="transmembrane region" description="Helical" evidence="1">
    <location>
        <begin position="100"/>
        <end position="119"/>
    </location>
</feature>
<dbReference type="RefSeq" id="WP_229695956.1">
    <property type="nucleotide sequence ID" value="NZ_BMKR01000003.1"/>
</dbReference>
<dbReference type="AlphaFoldDB" id="A0A917FC05"/>
<evidence type="ECO:0000313" key="3">
    <source>
        <dbReference type="Proteomes" id="UP000637643"/>
    </source>
</evidence>
<proteinExistence type="predicted"/>
<name>A0A917FC05_9BACL</name>
<keyword evidence="1" id="KW-0812">Transmembrane</keyword>
<organism evidence="2 3">
    <name type="scientific">Paenibacillus albidus</name>
    <dbReference type="NCBI Taxonomy" id="2041023"/>
    <lineage>
        <taxon>Bacteria</taxon>
        <taxon>Bacillati</taxon>
        <taxon>Bacillota</taxon>
        <taxon>Bacilli</taxon>
        <taxon>Bacillales</taxon>
        <taxon>Paenibacillaceae</taxon>
        <taxon>Paenibacillus</taxon>
    </lineage>
</organism>
<dbReference type="Proteomes" id="UP000637643">
    <property type="component" value="Unassembled WGS sequence"/>
</dbReference>
<feature type="transmembrane region" description="Helical" evidence="1">
    <location>
        <begin position="12"/>
        <end position="33"/>
    </location>
</feature>
<feature type="transmembrane region" description="Helical" evidence="1">
    <location>
        <begin position="125"/>
        <end position="147"/>
    </location>
</feature>
<keyword evidence="3" id="KW-1185">Reference proteome</keyword>
<protein>
    <submittedName>
        <fullName evidence="2">Uncharacterized protein</fullName>
    </submittedName>
</protein>
<reference evidence="2" key="2">
    <citation type="submission" date="2020-09" db="EMBL/GenBank/DDBJ databases">
        <authorList>
            <person name="Sun Q."/>
            <person name="Zhou Y."/>
        </authorList>
    </citation>
    <scope>NUCLEOTIDE SEQUENCE</scope>
    <source>
        <strain evidence="2">CGMCC 1.16134</strain>
    </source>
</reference>
<evidence type="ECO:0000256" key="1">
    <source>
        <dbReference type="SAM" id="Phobius"/>
    </source>
</evidence>
<feature type="transmembrane region" description="Helical" evidence="1">
    <location>
        <begin position="53"/>
        <end position="79"/>
    </location>
</feature>
<keyword evidence="1" id="KW-1133">Transmembrane helix</keyword>
<keyword evidence="1" id="KW-0472">Membrane</keyword>